<feature type="domain" description="Type VII secretion system protein EssD-like" evidence="1">
    <location>
        <begin position="317"/>
        <end position="441"/>
    </location>
</feature>
<name>A0A0K8PA35_9CHLR</name>
<dbReference type="RefSeq" id="WP_062278023.1">
    <property type="nucleotide sequence ID" value="NZ_DF968180.1"/>
</dbReference>
<dbReference type="InterPro" id="IPR044929">
    <property type="entry name" value="DNA/RNA_non-sp_Endonuclease_sf"/>
</dbReference>
<proteinExistence type="predicted"/>
<dbReference type="STRING" id="1678840.ATC1_1248"/>
<dbReference type="GO" id="GO:0004519">
    <property type="term" value="F:endonuclease activity"/>
    <property type="evidence" value="ECO:0007669"/>
    <property type="project" value="UniProtKB-KW"/>
</dbReference>
<dbReference type="Proteomes" id="UP000053370">
    <property type="component" value="Unassembled WGS sequence"/>
</dbReference>
<gene>
    <name evidence="2" type="ORF">ATC1_1248</name>
</gene>
<accession>A0A0K8PA35</accession>
<dbReference type="PROSITE" id="PS51257">
    <property type="entry name" value="PROKAR_LIPOPROTEIN"/>
    <property type="match status" value="1"/>
</dbReference>
<dbReference type="OrthoDB" id="7182479at2"/>
<dbReference type="Pfam" id="PF13930">
    <property type="entry name" value="Endonuclea_NS_2"/>
    <property type="match status" value="1"/>
</dbReference>
<evidence type="ECO:0000259" key="1">
    <source>
        <dbReference type="Pfam" id="PF13930"/>
    </source>
</evidence>
<keyword evidence="2" id="KW-0540">Nuclease</keyword>
<keyword evidence="3" id="KW-1185">Reference proteome</keyword>
<keyword evidence="2" id="KW-0255">Endonuclease</keyword>
<dbReference type="InterPro" id="IPR044927">
    <property type="entry name" value="Endonuclea_NS_2"/>
</dbReference>
<evidence type="ECO:0000313" key="3">
    <source>
        <dbReference type="Proteomes" id="UP000053370"/>
    </source>
</evidence>
<protein>
    <submittedName>
        <fullName evidence="2">DNA/RNA non-specific endonuclease</fullName>
    </submittedName>
</protein>
<dbReference type="EMBL" id="DF968180">
    <property type="protein sequence ID" value="GAP39518.1"/>
    <property type="molecule type" value="Genomic_DNA"/>
</dbReference>
<dbReference type="AlphaFoldDB" id="A0A0K8PA35"/>
<dbReference type="Gene3D" id="3.40.570.10">
    <property type="entry name" value="Extracellular Endonuclease, subunit A"/>
    <property type="match status" value="1"/>
</dbReference>
<sequence>MRGKQFHKILSLLLILSLLCPLLVGCSGKNEERKSSGSQIAENKLHEQFTNEAIIDEKNFEESYIIEHLLFEEGIYEYKINENTISQAYLIEVIVGETTNEEIMAQLPEEIDDYEIDWPKVIGKFAVGSSIILAVGILNHLSVSTYFVFGSPVAVAKDALVGGAIAVVMNEVIRGVKDGKFTQKSTKKYAIEQFAEGYMWGAITSVLKIASKNFKPLQSFKLATGGKAKIKADGSVFDNDGRLIGKAYYDKESIWHLVNEEAQTTTIFDSAGKESLTQTGIVLPVNSRLRLGTKATATICYTDDAGQVFRKNKNLIPNISYSIKGYKYRTDKLGRIIEVKFDELYLNTKHRLNIADNLIDIGKGFAKEFDQLGHLIADLFGGDNTMANIVPMGKTVNLSTVKKIENGWAKCLKEGGRVSGSIKVIYSGSSFRPKSFKYSYNMGDGIVSKTILNK</sequence>
<keyword evidence="2" id="KW-0378">Hydrolase</keyword>
<organism evidence="2">
    <name type="scientific">Flexilinea flocculi</name>
    <dbReference type="NCBI Taxonomy" id="1678840"/>
    <lineage>
        <taxon>Bacteria</taxon>
        <taxon>Bacillati</taxon>
        <taxon>Chloroflexota</taxon>
        <taxon>Anaerolineae</taxon>
        <taxon>Anaerolineales</taxon>
        <taxon>Anaerolineaceae</taxon>
        <taxon>Flexilinea</taxon>
    </lineage>
</organism>
<reference evidence="2" key="1">
    <citation type="journal article" date="2015" name="Genome Announc.">
        <title>Draft Genome Sequence of Anaerolineae Strain TC1, a Novel Isolate from a Methanogenic Wastewater Treatment System.</title>
        <authorList>
            <person name="Matsuura N."/>
            <person name="Tourlousse D.M."/>
            <person name="Sun L."/>
            <person name="Toyonaga M."/>
            <person name="Kuroda K."/>
            <person name="Ohashi A."/>
            <person name="Cruz R."/>
            <person name="Yamaguchi T."/>
            <person name="Sekiguchi Y."/>
        </authorList>
    </citation>
    <scope>NUCLEOTIDE SEQUENCE [LARGE SCALE GENOMIC DNA]</scope>
    <source>
        <strain evidence="2">TC1</strain>
    </source>
</reference>
<evidence type="ECO:0000313" key="2">
    <source>
        <dbReference type="EMBL" id="GAP39518.1"/>
    </source>
</evidence>